<dbReference type="CDD" id="cd00806">
    <property type="entry name" value="TrpRS_core"/>
    <property type="match status" value="1"/>
</dbReference>
<dbReference type="GO" id="GO:0005524">
    <property type="term" value="F:ATP binding"/>
    <property type="evidence" value="ECO:0007669"/>
    <property type="project" value="UniProtKB-KW"/>
</dbReference>
<sequence length="420" mass="47060">MIHIRKPSCQVDLALRVVRQTRRFYSLCSARLFSTKSSSYVGTPTSKRVIVSGIQPTGVPHLGNYLGALKSWIRLQNESSSCDELYFFIASLHALTVPQKPTQLYEDRRNLLAALIAAGLDPHRCTIFHQDQVPEHTELGWILMCQSSFGRLERMTTWKSKIATLQNSASIDHVSESQLQLGLFSYPVLQAADILLYQYVPRRPDLSFSRSATHVPIGEDQQQHLELTRDLAHQFNRMIKQRYFPIPQPLFSESKRILSLRNPDHKMSKSAPDVNSRILLTDTPEQVHSKVKKAVTDSLTTITFDPEARPAVSNLLQILAGLDGGILRSHLTDAEQVKCQDPAFLASLLRAYGGGSGAALKKALAESIIEELRPVQTEYARLVGDSGYLDKMERLGLEKARSRASRCISDVRKHLGLSHP</sequence>
<comment type="subcellular location">
    <subcellularLocation>
        <location evidence="1">Mitochondrion</location>
    </subcellularLocation>
</comment>
<dbReference type="FunFam" id="1.10.240.10:FF:000002">
    <property type="entry name" value="Tryptophan--tRNA ligase"/>
    <property type="match status" value="1"/>
</dbReference>
<dbReference type="EMBL" id="AAYY01000010">
    <property type="protein sequence ID" value="EDP42727.1"/>
    <property type="molecule type" value="Genomic_DNA"/>
</dbReference>
<dbReference type="InterPro" id="IPR002305">
    <property type="entry name" value="aa-tRNA-synth_Ic"/>
</dbReference>
<evidence type="ECO:0000256" key="3">
    <source>
        <dbReference type="ARBA" id="ARBA00013161"/>
    </source>
</evidence>
<dbReference type="PANTHER" id="PTHR43766:SF1">
    <property type="entry name" value="TRYPTOPHAN--TRNA LIGASE, MITOCHONDRIAL"/>
    <property type="match status" value="1"/>
</dbReference>
<evidence type="ECO:0000256" key="7">
    <source>
        <dbReference type="ARBA" id="ARBA00022917"/>
    </source>
</evidence>
<gene>
    <name evidence="11" type="ORF">MGL_2927</name>
</gene>
<dbReference type="NCBIfam" id="TIGR00233">
    <property type="entry name" value="trpS"/>
    <property type="match status" value="1"/>
</dbReference>
<dbReference type="OMA" id="GWGQFKP"/>
<evidence type="ECO:0000256" key="6">
    <source>
        <dbReference type="ARBA" id="ARBA00022840"/>
    </source>
</evidence>
<evidence type="ECO:0000256" key="5">
    <source>
        <dbReference type="ARBA" id="ARBA00022741"/>
    </source>
</evidence>
<dbReference type="STRING" id="425265.A8Q6D1"/>
<organism evidence="11 12">
    <name type="scientific">Malassezia globosa (strain ATCC MYA-4612 / CBS 7966)</name>
    <name type="common">Dandruff-associated fungus</name>
    <dbReference type="NCBI Taxonomy" id="425265"/>
    <lineage>
        <taxon>Eukaryota</taxon>
        <taxon>Fungi</taxon>
        <taxon>Dikarya</taxon>
        <taxon>Basidiomycota</taxon>
        <taxon>Ustilaginomycotina</taxon>
        <taxon>Malasseziomycetes</taxon>
        <taxon>Malasseziales</taxon>
        <taxon>Malasseziaceae</taxon>
        <taxon>Malassezia</taxon>
    </lineage>
</organism>
<accession>A8Q6D1</accession>
<dbReference type="PANTHER" id="PTHR43766">
    <property type="entry name" value="TRYPTOPHAN--TRNA LIGASE, MITOCHONDRIAL"/>
    <property type="match status" value="1"/>
</dbReference>
<evidence type="ECO:0000256" key="1">
    <source>
        <dbReference type="ARBA" id="ARBA00004173"/>
    </source>
</evidence>
<dbReference type="Gene3D" id="1.10.240.10">
    <property type="entry name" value="Tyrosyl-Transfer RNA Synthetase"/>
    <property type="match status" value="1"/>
</dbReference>
<dbReference type="KEGG" id="mgl:MGL_2927"/>
<dbReference type="FunCoup" id="A8Q6D1">
    <property type="interactions" value="263"/>
</dbReference>
<keyword evidence="6 10" id="KW-0067">ATP-binding</keyword>
<dbReference type="InterPro" id="IPR001412">
    <property type="entry name" value="aa-tRNA-synth_I_CS"/>
</dbReference>
<dbReference type="PROSITE" id="PS00178">
    <property type="entry name" value="AA_TRNA_LIGASE_I"/>
    <property type="match status" value="1"/>
</dbReference>
<comment type="caution">
    <text evidence="11">The sequence shown here is derived from an EMBL/GenBank/DDBJ whole genome shotgun (WGS) entry which is preliminary data.</text>
</comment>
<evidence type="ECO:0000313" key="11">
    <source>
        <dbReference type="EMBL" id="EDP42727.1"/>
    </source>
</evidence>
<name>A8Q6D1_MALGO</name>
<evidence type="ECO:0000256" key="10">
    <source>
        <dbReference type="RuleBase" id="RU363036"/>
    </source>
</evidence>
<dbReference type="InterPro" id="IPR050203">
    <property type="entry name" value="Trp-tRNA_synthetase"/>
</dbReference>
<dbReference type="Pfam" id="PF00579">
    <property type="entry name" value="tRNA-synt_1b"/>
    <property type="match status" value="1"/>
</dbReference>
<evidence type="ECO:0000256" key="9">
    <source>
        <dbReference type="ARBA" id="ARBA00030268"/>
    </source>
</evidence>
<keyword evidence="12" id="KW-1185">Reference proteome</keyword>
<dbReference type="InParanoid" id="A8Q6D1"/>
<dbReference type="Gene3D" id="3.40.50.620">
    <property type="entry name" value="HUPs"/>
    <property type="match status" value="1"/>
</dbReference>
<dbReference type="RefSeq" id="XP_001729941.1">
    <property type="nucleotide sequence ID" value="XM_001729889.1"/>
</dbReference>
<keyword evidence="8 10" id="KW-0030">Aminoacyl-tRNA synthetase</keyword>
<dbReference type="EC" id="6.1.1.2" evidence="3"/>
<dbReference type="Proteomes" id="UP000008837">
    <property type="component" value="Unassembled WGS sequence"/>
</dbReference>
<evidence type="ECO:0000256" key="4">
    <source>
        <dbReference type="ARBA" id="ARBA00022598"/>
    </source>
</evidence>
<proteinExistence type="inferred from homology"/>
<dbReference type="VEuPathDB" id="FungiDB:MGL_2927"/>
<keyword evidence="5 10" id="KW-0547">Nucleotide-binding</keyword>
<evidence type="ECO:0000313" key="12">
    <source>
        <dbReference type="Proteomes" id="UP000008837"/>
    </source>
</evidence>
<keyword evidence="4 10" id="KW-0436">Ligase</keyword>
<keyword evidence="7 10" id="KW-0648">Protein biosynthesis</keyword>
<dbReference type="GeneID" id="5854248"/>
<dbReference type="InterPro" id="IPR002306">
    <property type="entry name" value="Trp-tRNA-ligase"/>
</dbReference>
<dbReference type="PRINTS" id="PR01039">
    <property type="entry name" value="TRNASYNTHTRP"/>
</dbReference>
<dbReference type="SUPFAM" id="SSF52374">
    <property type="entry name" value="Nucleotidylyl transferase"/>
    <property type="match status" value="1"/>
</dbReference>
<protein>
    <recommendedName>
        <fullName evidence="3">tryptophan--tRNA ligase</fullName>
        <ecNumber evidence="3">6.1.1.2</ecNumber>
    </recommendedName>
    <alternativeName>
        <fullName evidence="9">Tryptophanyl-tRNA synthetase</fullName>
    </alternativeName>
</protein>
<dbReference type="GO" id="GO:0005759">
    <property type="term" value="C:mitochondrial matrix"/>
    <property type="evidence" value="ECO:0007669"/>
    <property type="project" value="TreeGrafter"/>
</dbReference>
<dbReference type="GO" id="GO:0004830">
    <property type="term" value="F:tryptophan-tRNA ligase activity"/>
    <property type="evidence" value="ECO:0007669"/>
    <property type="project" value="UniProtKB-EC"/>
</dbReference>
<dbReference type="AlphaFoldDB" id="A8Q6D1"/>
<reference evidence="11 12" key="1">
    <citation type="journal article" date="2007" name="Proc. Natl. Acad. Sci. U.S.A.">
        <title>Dandruff-associated Malassezia genomes reveal convergent and divergent virulence traits shared with plant and human fungal pathogens.</title>
        <authorList>
            <person name="Xu J."/>
            <person name="Saunders C.W."/>
            <person name="Hu P."/>
            <person name="Grant R.A."/>
            <person name="Boekhout T."/>
            <person name="Kuramae E.E."/>
            <person name="Kronstad J.W."/>
            <person name="Deangelis Y.M."/>
            <person name="Reeder N.L."/>
            <person name="Johnstone K.R."/>
            <person name="Leland M."/>
            <person name="Fieno A.M."/>
            <person name="Begley W.M."/>
            <person name="Sun Y."/>
            <person name="Lacey M.P."/>
            <person name="Chaudhary T."/>
            <person name="Keough T."/>
            <person name="Chu L."/>
            <person name="Sears R."/>
            <person name="Yuan B."/>
            <person name="Dawson T.L.Jr."/>
        </authorList>
    </citation>
    <scope>NUCLEOTIDE SEQUENCE [LARGE SCALE GENOMIC DNA]</scope>
    <source>
        <strain evidence="12">ATCC MYA-4612 / CBS 7966</strain>
    </source>
</reference>
<evidence type="ECO:0000256" key="8">
    <source>
        <dbReference type="ARBA" id="ARBA00023146"/>
    </source>
</evidence>
<comment type="similarity">
    <text evidence="2 10">Belongs to the class-I aminoacyl-tRNA synthetase family.</text>
</comment>
<dbReference type="InterPro" id="IPR014729">
    <property type="entry name" value="Rossmann-like_a/b/a_fold"/>
</dbReference>
<evidence type="ECO:0000256" key="2">
    <source>
        <dbReference type="ARBA" id="ARBA00005594"/>
    </source>
</evidence>
<dbReference type="GO" id="GO:0070183">
    <property type="term" value="P:mitochondrial tryptophanyl-tRNA aminoacylation"/>
    <property type="evidence" value="ECO:0007669"/>
    <property type="project" value="TreeGrafter"/>
</dbReference>
<dbReference type="OrthoDB" id="15808at2759"/>